<dbReference type="InterPro" id="IPR041916">
    <property type="entry name" value="Anti_sigma_zinc_sf"/>
</dbReference>
<reference evidence="2 3" key="1">
    <citation type="submission" date="2015-08" db="EMBL/GenBank/DDBJ databases">
        <authorList>
            <person name="Babu N.S."/>
            <person name="Beckwith C.J."/>
            <person name="Beseler K.G."/>
            <person name="Brison A."/>
            <person name="Carone J.V."/>
            <person name="Caskin T.P."/>
            <person name="Diamond M."/>
            <person name="Durham M.E."/>
            <person name="Foxe J.M."/>
            <person name="Go M."/>
            <person name="Henderson B.A."/>
            <person name="Jones I.B."/>
            <person name="McGettigan J.A."/>
            <person name="Micheletti S.J."/>
            <person name="Nasrallah M.E."/>
            <person name="Ortiz D."/>
            <person name="Piller C.R."/>
            <person name="Privatt S.R."/>
            <person name="Schneider S.L."/>
            <person name="Sharp S."/>
            <person name="Smith T.C."/>
            <person name="Stanton J.D."/>
            <person name="Ullery H.E."/>
            <person name="Wilson R.J."/>
            <person name="Serrano M.G."/>
            <person name="Buck G."/>
            <person name="Lee V."/>
            <person name="Wang Y."/>
            <person name="Carvalho R."/>
            <person name="Voegtly L."/>
            <person name="Shi R."/>
            <person name="Duckworth R."/>
            <person name="Johnson A."/>
            <person name="Loviza R."/>
            <person name="Walstead R."/>
            <person name="Shah Z."/>
            <person name="Kiflezghi M."/>
            <person name="Wade K."/>
            <person name="Ball S.L."/>
            <person name="Bradley K.W."/>
            <person name="Asai D.J."/>
            <person name="Bowman C.A."/>
            <person name="Russell D.A."/>
            <person name="Pope W.H."/>
            <person name="Jacobs-Sera D."/>
            <person name="Hendrix R.W."/>
            <person name="Hatfull G.F."/>
        </authorList>
    </citation>
    <scope>NUCLEOTIDE SEQUENCE [LARGE SCALE GENOMIC DNA]</scope>
    <source>
        <strain evidence="2 3">DSM 27648</strain>
    </source>
</reference>
<evidence type="ECO:0000313" key="3">
    <source>
        <dbReference type="Proteomes" id="UP000064967"/>
    </source>
</evidence>
<dbReference type="OrthoDB" id="5242431at2"/>
<evidence type="ECO:0000259" key="1">
    <source>
        <dbReference type="Pfam" id="PF13490"/>
    </source>
</evidence>
<dbReference type="RefSeq" id="WP_146648431.1">
    <property type="nucleotide sequence ID" value="NZ_CP012333.1"/>
</dbReference>
<gene>
    <name evidence="2" type="ORF">AKJ09_03932</name>
</gene>
<dbReference type="Proteomes" id="UP000064967">
    <property type="component" value="Chromosome"/>
</dbReference>
<dbReference type="STRING" id="1391654.AKJ09_03932"/>
<dbReference type="Pfam" id="PF13490">
    <property type="entry name" value="zf-HC2"/>
    <property type="match status" value="1"/>
</dbReference>
<name>A0A0K1PUR3_9BACT</name>
<evidence type="ECO:0000313" key="2">
    <source>
        <dbReference type="EMBL" id="AKU97268.1"/>
    </source>
</evidence>
<dbReference type="AlphaFoldDB" id="A0A0K1PUR3"/>
<proteinExistence type="predicted"/>
<dbReference type="EMBL" id="CP012333">
    <property type="protein sequence ID" value="AKU97268.1"/>
    <property type="molecule type" value="Genomic_DNA"/>
</dbReference>
<feature type="domain" description="Putative zinc-finger" evidence="1">
    <location>
        <begin position="16"/>
        <end position="40"/>
    </location>
</feature>
<organism evidence="2 3">
    <name type="scientific">Labilithrix luteola</name>
    <dbReference type="NCBI Taxonomy" id="1391654"/>
    <lineage>
        <taxon>Bacteria</taxon>
        <taxon>Pseudomonadati</taxon>
        <taxon>Myxococcota</taxon>
        <taxon>Polyangia</taxon>
        <taxon>Polyangiales</taxon>
        <taxon>Labilitrichaceae</taxon>
        <taxon>Labilithrix</taxon>
    </lineage>
</organism>
<keyword evidence="3" id="KW-1185">Reference proteome</keyword>
<dbReference type="InterPro" id="IPR027383">
    <property type="entry name" value="Znf_put"/>
</dbReference>
<protein>
    <recommendedName>
        <fullName evidence="1">Putative zinc-finger domain-containing protein</fullName>
    </recommendedName>
</protein>
<dbReference type="Gene3D" id="1.10.10.1320">
    <property type="entry name" value="Anti-sigma factor, zinc-finger domain"/>
    <property type="match status" value="1"/>
</dbReference>
<dbReference type="KEGG" id="llu:AKJ09_03932"/>
<sequence length="231" mass="24694">MNGCTGVPISWLRLERHALGELDEASRTEIEAHLSSCPACTACLARIRADGRELPPLVVPATAKTKSNVTVLRRASAIAGTLAAAAVLVLAITKLPRDVAGAGGTRVKGNNVAFSLVREDERRVEEGGAHYQNGERFKALVTCPPGMRASFDLVVFEHDEASFPLDPQTPRMELECGNDVPLPGAFRVTGTAPLEVCLVWSDEGPVEREKIVQKGRIFPDAGSCMELAPSP</sequence>
<accession>A0A0K1PUR3</accession>